<dbReference type="EMBL" id="JAAIJR010000151">
    <property type="protein sequence ID" value="NEX23047.1"/>
    <property type="molecule type" value="Genomic_DNA"/>
</dbReference>
<accession>A0A6P1DXJ7</accession>
<evidence type="ECO:0000313" key="1">
    <source>
        <dbReference type="EMBL" id="NEX23047.1"/>
    </source>
</evidence>
<feature type="non-terminal residue" evidence="1">
    <location>
        <position position="89"/>
    </location>
</feature>
<evidence type="ECO:0000313" key="2">
    <source>
        <dbReference type="Proteomes" id="UP000471640"/>
    </source>
</evidence>
<organism evidence="1 2">
    <name type="scientific">Thiorhodococcus mannitoliphagus</name>
    <dbReference type="NCBI Taxonomy" id="329406"/>
    <lineage>
        <taxon>Bacteria</taxon>
        <taxon>Pseudomonadati</taxon>
        <taxon>Pseudomonadota</taxon>
        <taxon>Gammaproteobacteria</taxon>
        <taxon>Chromatiales</taxon>
        <taxon>Chromatiaceae</taxon>
        <taxon>Thiorhodococcus</taxon>
    </lineage>
</organism>
<reference evidence="1 2" key="2">
    <citation type="submission" date="2020-02" db="EMBL/GenBank/DDBJ databases">
        <title>Genome sequences of Thiorhodococcus mannitoliphagus and Thiorhodococcus minor, purple sulfur photosynthetic bacteria in the gammaproteobacterial family, Chromatiaceae.</title>
        <authorList>
            <person name="Aviles F.A."/>
            <person name="Meyer T.E."/>
            <person name="Kyndt J.A."/>
        </authorList>
    </citation>
    <scope>NUCLEOTIDE SEQUENCE [LARGE SCALE GENOMIC DNA]</scope>
    <source>
        <strain evidence="1 2">DSM 18266</strain>
    </source>
</reference>
<sequence length="89" mass="9935">MTPTDLQGEAQAGHEETLRQRAERIAADAAAQSPQAMAALSPEDLQRLVHELRVHQIQLELQNECGLALMWLLGIACKPLMHLRKRIMA</sequence>
<dbReference type="Proteomes" id="UP000471640">
    <property type="component" value="Unassembled WGS sequence"/>
</dbReference>
<name>A0A6P1DXJ7_9GAMM</name>
<dbReference type="AlphaFoldDB" id="A0A6P1DXJ7"/>
<comment type="caution">
    <text evidence="1">The sequence shown here is derived from an EMBL/GenBank/DDBJ whole genome shotgun (WGS) entry which is preliminary data.</text>
</comment>
<keyword evidence="2" id="KW-1185">Reference proteome</keyword>
<protein>
    <submittedName>
        <fullName evidence="1">Uncharacterized protein</fullName>
    </submittedName>
</protein>
<reference evidence="2" key="1">
    <citation type="journal article" date="2020" name="Microbiol. Resour. Announc.">
        <title>Draft Genome Sequences of Thiorhodococcus mannitoliphagus and Thiorhodococcus minor, Purple Sulfur Photosynthetic Bacteria in the Gammaproteobacterial Family Chromatiaceae.</title>
        <authorList>
            <person name="Aviles F.A."/>
            <person name="Meyer T.E."/>
            <person name="Kyndt J.A."/>
        </authorList>
    </citation>
    <scope>NUCLEOTIDE SEQUENCE [LARGE SCALE GENOMIC DNA]</scope>
    <source>
        <strain evidence="2">DSM 18266</strain>
    </source>
</reference>
<proteinExistence type="predicted"/>
<gene>
    <name evidence="1" type="ORF">G3480_22560</name>
</gene>